<reference evidence="1" key="1">
    <citation type="submission" date="2021-04" db="EMBL/GenBank/DDBJ databases">
        <authorList>
            <consortium name="Molecular Ecology Group"/>
        </authorList>
    </citation>
    <scope>NUCLEOTIDE SEQUENCE</scope>
</reference>
<name>A0A8S3ZAX2_9EUPU</name>
<keyword evidence="2" id="KW-1185">Reference proteome</keyword>
<accession>A0A8S3ZAX2</accession>
<dbReference type="Proteomes" id="UP000678393">
    <property type="component" value="Unassembled WGS sequence"/>
</dbReference>
<dbReference type="AlphaFoldDB" id="A0A8S3ZAX2"/>
<protein>
    <submittedName>
        <fullName evidence="1">Uncharacterized protein</fullName>
    </submittedName>
</protein>
<comment type="caution">
    <text evidence="1">The sequence shown here is derived from an EMBL/GenBank/DDBJ whole genome shotgun (WGS) entry which is preliminary data.</text>
</comment>
<feature type="non-terminal residue" evidence="1">
    <location>
        <position position="94"/>
    </location>
</feature>
<sequence>MYFTEAKLLRSDISDMTVRPMTSFDATNLNMKIPQTIQANCCVLKCRSSSGKTLTSRTCNALATDATVYKITRTNPTPRHLRHFSTTWLLASLS</sequence>
<evidence type="ECO:0000313" key="1">
    <source>
        <dbReference type="EMBL" id="CAG5126714.1"/>
    </source>
</evidence>
<organism evidence="1 2">
    <name type="scientific">Candidula unifasciata</name>
    <dbReference type="NCBI Taxonomy" id="100452"/>
    <lineage>
        <taxon>Eukaryota</taxon>
        <taxon>Metazoa</taxon>
        <taxon>Spiralia</taxon>
        <taxon>Lophotrochozoa</taxon>
        <taxon>Mollusca</taxon>
        <taxon>Gastropoda</taxon>
        <taxon>Heterobranchia</taxon>
        <taxon>Euthyneura</taxon>
        <taxon>Panpulmonata</taxon>
        <taxon>Eupulmonata</taxon>
        <taxon>Stylommatophora</taxon>
        <taxon>Helicina</taxon>
        <taxon>Helicoidea</taxon>
        <taxon>Geomitridae</taxon>
        <taxon>Candidula</taxon>
    </lineage>
</organism>
<proteinExistence type="predicted"/>
<dbReference type="EMBL" id="CAJHNH020002442">
    <property type="protein sequence ID" value="CAG5126714.1"/>
    <property type="molecule type" value="Genomic_DNA"/>
</dbReference>
<gene>
    <name evidence="1" type="ORF">CUNI_LOCUS12272</name>
</gene>
<evidence type="ECO:0000313" key="2">
    <source>
        <dbReference type="Proteomes" id="UP000678393"/>
    </source>
</evidence>